<dbReference type="AlphaFoldDB" id="A0A0S3SPB1"/>
<dbReference type="InterPro" id="IPR015813">
    <property type="entry name" value="Pyrv/PenolPyrv_kinase-like_dom"/>
</dbReference>
<organism evidence="2 3">
    <name type="scientific">Vigna angularis var. angularis</name>
    <dbReference type="NCBI Taxonomy" id="157739"/>
    <lineage>
        <taxon>Eukaryota</taxon>
        <taxon>Viridiplantae</taxon>
        <taxon>Streptophyta</taxon>
        <taxon>Embryophyta</taxon>
        <taxon>Tracheophyta</taxon>
        <taxon>Spermatophyta</taxon>
        <taxon>Magnoliopsida</taxon>
        <taxon>eudicotyledons</taxon>
        <taxon>Gunneridae</taxon>
        <taxon>Pentapetalae</taxon>
        <taxon>rosids</taxon>
        <taxon>fabids</taxon>
        <taxon>Fabales</taxon>
        <taxon>Fabaceae</taxon>
        <taxon>Papilionoideae</taxon>
        <taxon>50 kb inversion clade</taxon>
        <taxon>NPAAA clade</taxon>
        <taxon>indigoferoid/millettioid clade</taxon>
        <taxon>Phaseoleae</taxon>
        <taxon>Vigna</taxon>
    </lineage>
</organism>
<accession>A0A0S3SPB1</accession>
<dbReference type="GO" id="GO:0048366">
    <property type="term" value="P:leaf development"/>
    <property type="evidence" value="ECO:0007669"/>
    <property type="project" value="TreeGrafter"/>
</dbReference>
<dbReference type="SUPFAM" id="SSF51621">
    <property type="entry name" value="Phosphoenolpyruvate/pyruvate domain"/>
    <property type="match status" value="1"/>
</dbReference>
<dbReference type="GO" id="GO:0006099">
    <property type="term" value="P:tricarboxylic acid cycle"/>
    <property type="evidence" value="ECO:0007669"/>
    <property type="project" value="InterPro"/>
</dbReference>
<dbReference type="Pfam" id="PF00311">
    <property type="entry name" value="PEPcase"/>
    <property type="match status" value="1"/>
</dbReference>
<dbReference type="PANTHER" id="PTHR30523:SF37">
    <property type="entry name" value="PHOSPHOENOLPYRUVATE CARBOXYLASE"/>
    <property type="match status" value="1"/>
</dbReference>
<feature type="compositionally biased region" description="Basic and acidic residues" evidence="1">
    <location>
        <begin position="84"/>
        <end position="94"/>
    </location>
</feature>
<dbReference type="GO" id="GO:0008964">
    <property type="term" value="F:phosphoenolpyruvate carboxylase activity"/>
    <property type="evidence" value="ECO:0007669"/>
    <property type="project" value="InterPro"/>
</dbReference>
<proteinExistence type="predicted"/>
<feature type="region of interest" description="Disordered" evidence="1">
    <location>
        <begin position="68"/>
        <end position="94"/>
    </location>
</feature>
<dbReference type="GO" id="GO:0048046">
    <property type="term" value="C:apoplast"/>
    <property type="evidence" value="ECO:0007669"/>
    <property type="project" value="TreeGrafter"/>
</dbReference>
<sequence length="129" mass="14972">MEKAIVQEVYEISAEYEEKRDPKKLEEFGNMITSLDAGDSIVVAMSFSHMLNLANLAEEVQISRRRRKKVKKGHFADENNATTDEIKRTPLRPQDELRPGMSYFHETIWNGVSRFHQAICLARKVHVRI</sequence>
<evidence type="ECO:0000256" key="1">
    <source>
        <dbReference type="SAM" id="MobiDB-lite"/>
    </source>
</evidence>
<dbReference type="GO" id="GO:0005829">
    <property type="term" value="C:cytosol"/>
    <property type="evidence" value="ECO:0007669"/>
    <property type="project" value="TreeGrafter"/>
</dbReference>
<keyword evidence="3" id="KW-1185">Reference proteome</keyword>
<dbReference type="GO" id="GO:0015977">
    <property type="term" value="P:carbon fixation"/>
    <property type="evidence" value="ECO:0007669"/>
    <property type="project" value="InterPro"/>
</dbReference>
<dbReference type="Proteomes" id="UP000291084">
    <property type="component" value="Chromosome 8"/>
</dbReference>
<reference evidence="2 3" key="1">
    <citation type="journal article" date="2015" name="Sci. Rep.">
        <title>The power of single molecule real-time sequencing technology in the de novo assembly of a eukaryotic genome.</title>
        <authorList>
            <person name="Sakai H."/>
            <person name="Naito K."/>
            <person name="Ogiso-Tanaka E."/>
            <person name="Takahashi Y."/>
            <person name="Iseki K."/>
            <person name="Muto C."/>
            <person name="Satou K."/>
            <person name="Teruya K."/>
            <person name="Shiroma A."/>
            <person name="Shimoji M."/>
            <person name="Hirano T."/>
            <person name="Itoh T."/>
            <person name="Kaga A."/>
            <person name="Tomooka N."/>
        </authorList>
    </citation>
    <scope>NUCLEOTIDE SEQUENCE [LARGE SCALE GENOMIC DNA]</scope>
    <source>
        <strain evidence="3">cv. Shumari</strain>
    </source>
</reference>
<dbReference type="InterPro" id="IPR021135">
    <property type="entry name" value="PEP_COase"/>
</dbReference>
<dbReference type="PANTHER" id="PTHR30523">
    <property type="entry name" value="PHOSPHOENOLPYRUVATE CARBOXYLASE"/>
    <property type="match status" value="1"/>
</dbReference>
<gene>
    <name evidence="2" type="primary">Vigan.08G127000</name>
    <name evidence="2" type="ORF">VIGAN_08127000</name>
</gene>
<dbReference type="GO" id="GO:0009507">
    <property type="term" value="C:chloroplast"/>
    <property type="evidence" value="ECO:0007669"/>
    <property type="project" value="TreeGrafter"/>
</dbReference>
<evidence type="ECO:0000313" key="2">
    <source>
        <dbReference type="EMBL" id="BAT94649.1"/>
    </source>
</evidence>
<name>A0A0S3SPB1_PHAAN</name>
<protein>
    <submittedName>
        <fullName evidence="2">Uncharacterized protein</fullName>
    </submittedName>
</protein>
<evidence type="ECO:0000313" key="3">
    <source>
        <dbReference type="Proteomes" id="UP000291084"/>
    </source>
</evidence>
<dbReference type="EMBL" id="AP015041">
    <property type="protein sequence ID" value="BAT94649.1"/>
    <property type="molecule type" value="Genomic_DNA"/>
</dbReference>